<organism evidence="8 9">
    <name type="scientific">Rozella allomycis (strain CSF55)</name>
    <dbReference type="NCBI Taxonomy" id="988480"/>
    <lineage>
        <taxon>Eukaryota</taxon>
        <taxon>Fungi</taxon>
        <taxon>Fungi incertae sedis</taxon>
        <taxon>Cryptomycota</taxon>
        <taxon>Cryptomycota incertae sedis</taxon>
        <taxon>Rozella</taxon>
    </lineage>
</organism>
<feature type="transmembrane region" description="Helical" evidence="7">
    <location>
        <begin position="104"/>
        <end position="127"/>
    </location>
</feature>
<dbReference type="InterPro" id="IPR023298">
    <property type="entry name" value="ATPase_P-typ_TM_dom_sf"/>
</dbReference>
<dbReference type="GO" id="GO:0005789">
    <property type="term" value="C:endoplasmic reticulum membrane"/>
    <property type="evidence" value="ECO:0007669"/>
    <property type="project" value="TreeGrafter"/>
</dbReference>
<reference evidence="9" key="1">
    <citation type="journal article" date="2018" name="Nat. Microbiol.">
        <title>Leveraging single-cell genomics to expand the fungal tree of life.</title>
        <authorList>
            <person name="Ahrendt S.R."/>
            <person name="Quandt C.A."/>
            <person name="Ciobanu D."/>
            <person name="Clum A."/>
            <person name="Salamov A."/>
            <person name="Andreopoulos B."/>
            <person name="Cheng J.F."/>
            <person name="Woyke T."/>
            <person name="Pelin A."/>
            <person name="Henrissat B."/>
            <person name="Reynolds N.K."/>
            <person name="Benny G.L."/>
            <person name="Smith M.E."/>
            <person name="James T.Y."/>
            <person name="Grigoriev I.V."/>
        </authorList>
    </citation>
    <scope>NUCLEOTIDE SEQUENCE [LARGE SCALE GENOMIC DNA]</scope>
    <source>
        <strain evidence="9">CSF55</strain>
    </source>
</reference>
<feature type="non-terminal residue" evidence="8">
    <location>
        <position position="1"/>
    </location>
</feature>
<dbReference type="GO" id="GO:0046872">
    <property type="term" value="F:metal ion binding"/>
    <property type="evidence" value="ECO:0007669"/>
    <property type="project" value="UniProtKB-KW"/>
</dbReference>
<gene>
    <name evidence="8" type="ORF">ROZALSC1DRAFT_278</name>
</gene>
<dbReference type="EMBL" id="ML006107">
    <property type="protein sequence ID" value="RKP16975.1"/>
    <property type="molecule type" value="Genomic_DNA"/>
</dbReference>
<dbReference type="InterPro" id="IPR006544">
    <property type="entry name" value="P-type_TPase_V"/>
</dbReference>
<dbReference type="GO" id="GO:0019829">
    <property type="term" value="F:ATPase-coupled monoatomic cation transmembrane transporter activity"/>
    <property type="evidence" value="ECO:0007669"/>
    <property type="project" value="TreeGrafter"/>
</dbReference>
<evidence type="ECO:0000256" key="2">
    <source>
        <dbReference type="ARBA" id="ARBA00022723"/>
    </source>
</evidence>
<name>A0A4P9YCX9_ROZAC</name>
<keyword evidence="4" id="KW-0067">ATP-binding</keyword>
<dbReference type="GO" id="GO:0006874">
    <property type="term" value="P:intracellular calcium ion homeostasis"/>
    <property type="evidence" value="ECO:0007669"/>
    <property type="project" value="TreeGrafter"/>
</dbReference>
<evidence type="ECO:0008006" key="10">
    <source>
        <dbReference type="Google" id="ProtNLM"/>
    </source>
</evidence>
<evidence type="ECO:0000256" key="6">
    <source>
        <dbReference type="ARBA" id="ARBA00022967"/>
    </source>
</evidence>
<feature type="transmembrane region" description="Helical" evidence="7">
    <location>
        <begin position="37"/>
        <end position="55"/>
    </location>
</feature>
<evidence type="ECO:0000256" key="1">
    <source>
        <dbReference type="ARBA" id="ARBA00004141"/>
    </source>
</evidence>
<feature type="transmembrane region" description="Helical" evidence="7">
    <location>
        <begin position="147"/>
        <end position="166"/>
    </location>
</feature>
<dbReference type="PANTHER" id="PTHR45630">
    <property type="entry name" value="CATION-TRANSPORTING ATPASE-RELATED"/>
    <property type="match status" value="1"/>
</dbReference>
<keyword evidence="5" id="KW-0460">Magnesium</keyword>
<keyword evidence="7" id="KW-0812">Transmembrane</keyword>
<dbReference type="AlphaFoldDB" id="A0A4P9YCX9"/>
<evidence type="ECO:0000313" key="9">
    <source>
        <dbReference type="Proteomes" id="UP000281549"/>
    </source>
</evidence>
<proteinExistence type="predicted"/>
<feature type="transmembrane region" description="Helical" evidence="7">
    <location>
        <begin position="186"/>
        <end position="202"/>
    </location>
</feature>
<keyword evidence="7" id="KW-1133">Transmembrane helix</keyword>
<evidence type="ECO:0000256" key="5">
    <source>
        <dbReference type="ARBA" id="ARBA00022842"/>
    </source>
</evidence>
<feature type="non-terminal residue" evidence="8">
    <location>
        <position position="231"/>
    </location>
</feature>
<keyword evidence="2" id="KW-0479">Metal-binding</keyword>
<protein>
    <recommendedName>
        <fullName evidence="10">Cation-transporting P-type ATPase C-terminal domain-containing protein</fullName>
    </recommendedName>
</protein>
<evidence type="ECO:0000256" key="3">
    <source>
        <dbReference type="ARBA" id="ARBA00022741"/>
    </source>
</evidence>
<accession>A0A4P9YCX9</accession>
<comment type="subcellular location">
    <subcellularLocation>
        <location evidence="1">Membrane</location>
        <topology evidence="1">Multi-pass membrane protein</topology>
    </subcellularLocation>
</comment>
<evidence type="ECO:0000313" key="8">
    <source>
        <dbReference type="EMBL" id="RKP16975.1"/>
    </source>
</evidence>
<keyword evidence="6" id="KW-1278">Translocase</keyword>
<evidence type="ECO:0000256" key="7">
    <source>
        <dbReference type="SAM" id="Phobius"/>
    </source>
</evidence>
<feature type="transmembrane region" description="Helical" evidence="7">
    <location>
        <begin position="67"/>
        <end position="83"/>
    </location>
</feature>
<sequence>LIIGDASAAAPFTSKLSSIQSVCHILRQGRCTLVTTIQMYKILALNCLISAYSMTVMTLDGLRSSDFQQTFAGIILASSFLFLSQSKPLDQLSIYRPPYKIFSFYFLSSLLIQFAIHFSCLFYTVSLVKSISGQLDYNLERKFEPNLLNSSIFLLSLSMQVSTFLANYQGHPFRESISENKKLRNSLLVAGSVAFICALEIFPDFNNWLQIVPFPESFKSTFVFILFFDFI</sequence>
<keyword evidence="3" id="KW-0547">Nucleotide-binding</keyword>
<dbReference type="PANTHER" id="PTHR45630:SF7">
    <property type="entry name" value="ENDOPLASMIC RETICULUM TRANSMEMBRANE HELIX TRANSLOCASE"/>
    <property type="match status" value="1"/>
</dbReference>
<evidence type="ECO:0000256" key="4">
    <source>
        <dbReference type="ARBA" id="ARBA00022840"/>
    </source>
</evidence>
<dbReference type="SUPFAM" id="SSF81665">
    <property type="entry name" value="Calcium ATPase, transmembrane domain M"/>
    <property type="match status" value="1"/>
</dbReference>
<dbReference type="GO" id="GO:0005524">
    <property type="term" value="F:ATP binding"/>
    <property type="evidence" value="ECO:0007669"/>
    <property type="project" value="UniProtKB-KW"/>
</dbReference>
<dbReference type="Proteomes" id="UP000281549">
    <property type="component" value="Unassembled WGS sequence"/>
</dbReference>
<dbReference type="GO" id="GO:0015662">
    <property type="term" value="F:P-type ion transporter activity"/>
    <property type="evidence" value="ECO:0007669"/>
    <property type="project" value="TreeGrafter"/>
</dbReference>
<keyword evidence="7" id="KW-0472">Membrane</keyword>